<dbReference type="Proteomes" id="UP000321555">
    <property type="component" value="Chromosome"/>
</dbReference>
<accession>A0A5B8Z4H0</accession>
<protein>
    <submittedName>
        <fullName evidence="2">Uncharacterized protein</fullName>
    </submittedName>
</protein>
<dbReference type="KEGG" id="bda:FSZ17_11310"/>
<evidence type="ECO:0000313" key="2">
    <source>
        <dbReference type="EMBL" id="QED47788.1"/>
    </source>
</evidence>
<dbReference type="AlphaFoldDB" id="A0A5B8Z4H0"/>
<keyword evidence="3" id="KW-1185">Reference proteome</keyword>
<dbReference type="EMBL" id="CP042593">
    <property type="protein sequence ID" value="QED47788.1"/>
    <property type="molecule type" value="Genomic_DNA"/>
</dbReference>
<evidence type="ECO:0000313" key="3">
    <source>
        <dbReference type="Proteomes" id="UP000321555"/>
    </source>
</evidence>
<name>A0A5B8Z4H0_CYTDA</name>
<feature type="region of interest" description="Disordered" evidence="1">
    <location>
        <begin position="115"/>
        <end position="141"/>
    </location>
</feature>
<gene>
    <name evidence="2" type="ORF">FSZ17_11310</name>
</gene>
<evidence type="ECO:0000256" key="1">
    <source>
        <dbReference type="SAM" id="MobiDB-lite"/>
    </source>
</evidence>
<reference evidence="3" key="1">
    <citation type="submission" date="2019-08" db="EMBL/GenBank/DDBJ databases">
        <authorList>
            <person name="Zheng X."/>
        </authorList>
    </citation>
    <scope>NUCLEOTIDE SEQUENCE [LARGE SCALE GENOMIC DNA]</scope>
    <source>
        <strain evidence="3">FJAT-25496</strain>
    </source>
</reference>
<proteinExistence type="predicted"/>
<organism evidence="2 3">
    <name type="scientific">Cytobacillus dafuensis</name>
    <name type="common">Bacillus dafuensis</name>
    <dbReference type="NCBI Taxonomy" id="1742359"/>
    <lineage>
        <taxon>Bacteria</taxon>
        <taxon>Bacillati</taxon>
        <taxon>Bacillota</taxon>
        <taxon>Bacilli</taxon>
        <taxon>Bacillales</taxon>
        <taxon>Bacillaceae</taxon>
        <taxon>Cytobacillus</taxon>
    </lineage>
</organism>
<dbReference type="OrthoDB" id="2923612at2"/>
<feature type="compositionally biased region" description="Basic and acidic residues" evidence="1">
    <location>
        <begin position="122"/>
        <end position="141"/>
    </location>
</feature>
<dbReference type="RefSeq" id="WP_057770387.1">
    <property type="nucleotide sequence ID" value="NZ_CP042593.1"/>
</dbReference>
<sequence length="252" mass="28859">MGSVSPELISISYLPPKGDYENFVDESHYAEKLKEWGLSSKKQFFYKEKNLQYLVIIKGYEVYGKNEVLNTIIIEFQDGNLSCIHPAYLKEMQAASFGKGEYTDALDVSVSSDQYDNQTLKSPKEEKSNEPVKKKEKKEKPEKLTLPEEKVHFSATVKQFSLSWNNFNEENDEVIVLEKVIIQQDEPIEVGLAWCSHSKTLKKFELSTGDELEFDGKIVKKKLAKGKDVEEEYIVDAPVLYKINNPSKIKKG</sequence>